<sequence>MRDKAFSGCLNRLMQPETHRRVCHFVAHAVGKQYKPANKTTIARYSKQSNL</sequence>
<proteinExistence type="predicted"/>
<keyword evidence="2" id="KW-1185">Reference proteome</keyword>
<dbReference type="GeneID" id="84906225"/>
<evidence type="ECO:0000313" key="1">
    <source>
        <dbReference type="EMBL" id="EEP67520.1"/>
    </source>
</evidence>
<dbReference type="Proteomes" id="UP000003009">
    <property type="component" value="Unassembled WGS sequence"/>
</dbReference>
<protein>
    <submittedName>
        <fullName evidence="1">Uncharacterized protein</fullName>
    </submittedName>
</protein>
<accession>C4GLB1</accession>
<dbReference type="STRING" id="629741.GCWU000324_01768"/>
<evidence type="ECO:0000313" key="2">
    <source>
        <dbReference type="Proteomes" id="UP000003009"/>
    </source>
</evidence>
<dbReference type="RefSeq" id="WP_003796425.1">
    <property type="nucleotide sequence ID" value="NZ_GG665872.1"/>
</dbReference>
<dbReference type="EMBL" id="ACJW02000003">
    <property type="protein sequence ID" value="EEP67520.1"/>
    <property type="molecule type" value="Genomic_DNA"/>
</dbReference>
<organism evidence="1 2">
    <name type="scientific">Kingella oralis ATCC 51147</name>
    <dbReference type="NCBI Taxonomy" id="629741"/>
    <lineage>
        <taxon>Bacteria</taxon>
        <taxon>Pseudomonadati</taxon>
        <taxon>Pseudomonadota</taxon>
        <taxon>Betaproteobacteria</taxon>
        <taxon>Neisseriales</taxon>
        <taxon>Neisseriaceae</taxon>
        <taxon>Kingella</taxon>
    </lineage>
</organism>
<comment type="caution">
    <text evidence="1">The sequence shown here is derived from an EMBL/GenBank/DDBJ whole genome shotgun (WGS) entry which is preliminary data.</text>
</comment>
<reference evidence="1" key="1">
    <citation type="submission" date="2009-04" db="EMBL/GenBank/DDBJ databases">
        <authorList>
            <person name="Weinstock G."/>
            <person name="Sodergren E."/>
            <person name="Clifton S."/>
            <person name="Fulton L."/>
            <person name="Fulton B."/>
            <person name="Courtney L."/>
            <person name="Fronick C."/>
            <person name="Harrison M."/>
            <person name="Strong C."/>
            <person name="Farmer C."/>
            <person name="Delahaunty K."/>
            <person name="Markovic C."/>
            <person name="Hall O."/>
            <person name="Minx P."/>
            <person name="Tomlinson C."/>
            <person name="Mitreva M."/>
            <person name="Nelson J."/>
            <person name="Hou S."/>
            <person name="Wollam A."/>
            <person name="Pepin K.H."/>
            <person name="Johnson M."/>
            <person name="Bhonagiri V."/>
            <person name="Nash W.E."/>
            <person name="Warren W."/>
            <person name="Chinwalla A."/>
            <person name="Mardis E.R."/>
            <person name="Wilson R.K."/>
        </authorList>
    </citation>
    <scope>NUCLEOTIDE SEQUENCE [LARGE SCALE GENOMIC DNA]</scope>
    <source>
        <strain evidence="1">ATCC 51147</strain>
    </source>
</reference>
<dbReference type="AlphaFoldDB" id="C4GLB1"/>
<gene>
    <name evidence="1" type="ORF">GCWU000324_01768</name>
</gene>
<dbReference type="HOGENOM" id="CLU_3099793_0_0_4"/>
<name>C4GLB1_9NEIS</name>